<dbReference type="FunFam" id="3.10.50.40:FF:000045">
    <property type="entry name" value="Peptidyl-prolyl cis-trans isomerase"/>
    <property type="match status" value="1"/>
</dbReference>
<evidence type="ECO:0000256" key="1">
    <source>
        <dbReference type="ARBA" id="ARBA00000971"/>
    </source>
</evidence>
<evidence type="ECO:0000259" key="8">
    <source>
        <dbReference type="PROSITE" id="PS50059"/>
    </source>
</evidence>
<dbReference type="Pfam" id="PF01346">
    <property type="entry name" value="FKBP_N"/>
    <property type="match status" value="1"/>
</dbReference>
<organism evidence="9 10">
    <name type="scientific">Labilibaculum antarcticum</name>
    <dbReference type="NCBI Taxonomy" id="1717717"/>
    <lineage>
        <taxon>Bacteria</taxon>
        <taxon>Pseudomonadati</taxon>
        <taxon>Bacteroidota</taxon>
        <taxon>Bacteroidia</taxon>
        <taxon>Marinilabiliales</taxon>
        <taxon>Marinifilaceae</taxon>
        <taxon>Labilibaculum</taxon>
    </lineage>
</organism>
<evidence type="ECO:0000256" key="5">
    <source>
        <dbReference type="ARBA" id="ARBA00023235"/>
    </source>
</evidence>
<comment type="catalytic activity">
    <reaction evidence="1 6 7">
        <text>[protein]-peptidylproline (omega=180) = [protein]-peptidylproline (omega=0)</text>
        <dbReference type="Rhea" id="RHEA:16237"/>
        <dbReference type="Rhea" id="RHEA-COMP:10747"/>
        <dbReference type="Rhea" id="RHEA-COMP:10748"/>
        <dbReference type="ChEBI" id="CHEBI:83833"/>
        <dbReference type="ChEBI" id="CHEBI:83834"/>
        <dbReference type="EC" id="5.2.1.8"/>
    </reaction>
</comment>
<dbReference type="SUPFAM" id="SSF54534">
    <property type="entry name" value="FKBP-like"/>
    <property type="match status" value="1"/>
</dbReference>
<evidence type="ECO:0000256" key="4">
    <source>
        <dbReference type="ARBA" id="ARBA00023110"/>
    </source>
</evidence>
<gene>
    <name evidence="9" type="ORF">ALGA_2463</name>
</gene>
<sequence length="200" mass="21567">MKYTEEQDKVSYCIGLSIASNLITSGVKTISVEPFMEALDAAFNGKTPELSPEDANKILQEFFGKLQEEQAGKAVLAGTKFLEENSKKEGVISLESGLQYEIVTEGNGDTPKGTDKVKCHYHGTLIDGTVFDSSVKRGEPAVFPVNGVIKGWVEALQLMPVGSKWKLCVPSDLAYGAQGAGNLIGPHTTLIFEVELLEIV</sequence>
<dbReference type="OrthoDB" id="9814548at2"/>
<reference evidence="10" key="2">
    <citation type="journal article" date="2020" name="Antonie Van Leeuwenhoek">
        <title>Labilibaculum antarcticum sp. nov., a novel facultative anaerobic, psychrotorelant bacterium isolated from marine sediment of Antarctica.</title>
        <authorList>
            <person name="Watanabe M."/>
            <person name="Kojima H."/>
            <person name="Fukui M."/>
        </authorList>
    </citation>
    <scope>NUCLEOTIDE SEQUENCE [LARGE SCALE GENOMIC DNA]</scope>
    <source>
        <strain evidence="10">SPP2</strain>
    </source>
</reference>
<name>A0A1Y1CKB6_9BACT</name>
<keyword evidence="3" id="KW-0732">Signal</keyword>
<evidence type="ECO:0000313" key="9">
    <source>
        <dbReference type="EMBL" id="BAX80785.1"/>
    </source>
</evidence>
<reference evidence="9 10" key="1">
    <citation type="journal article" date="2018" name="Mar. Genomics">
        <title>Complete genome sequence of Marinifilaceae bacterium strain SPP2, isolated from the Antarctic marine sediment.</title>
        <authorList>
            <person name="Watanabe M."/>
            <person name="Kojima H."/>
            <person name="Fukui M."/>
        </authorList>
    </citation>
    <scope>NUCLEOTIDE SEQUENCE [LARGE SCALE GENOMIC DNA]</scope>
    <source>
        <strain evidence="9 10">SPP2</strain>
    </source>
</reference>
<accession>A0A1Y1CKB6</accession>
<dbReference type="GO" id="GO:0003755">
    <property type="term" value="F:peptidyl-prolyl cis-trans isomerase activity"/>
    <property type="evidence" value="ECO:0007669"/>
    <property type="project" value="UniProtKB-UniRule"/>
</dbReference>
<dbReference type="PANTHER" id="PTHR43811:SF19">
    <property type="entry name" value="39 KDA FK506-BINDING NUCLEAR PROTEIN"/>
    <property type="match status" value="1"/>
</dbReference>
<keyword evidence="10" id="KW-1185">Reference proteome</keyword>
<dbReference type="KEGG" id="mbas:ALGA_2463"/>
<keyword evidence="5 6" id="KW-0413">Isomerase</keyword>
<evidence type="ECO:0000256" key="2">
    <source>
        <dbReference type="ARBA" id="ARBA00006577"/>
    </source>
</evidence>
<dbReference type="PROSITE" id="PS50059">
    <property type="entry name" value="FKBP_PPIASE"/>
    <property type="match status" value="1"/>
</dbReference>
<feature type="domain" description="PPIase FKBP-type" evidence="8">
    <location>
        <begin position="114"/>
        <end position="200"/>
    </location>
</feature>
<proteinExistence type="inferred from homology"/>
<evidence type="ECO:0000313" key="10">
    <source>
        <dbReference type="Proteomes" id="UP000218267"/>
    </source>
</evidence>
<dbReference type="InterPro" id="IPR046357">
    <property type="entry name" value="PPIase_dom_sf"/>
</dbReference>
<dbReference type="GO" id="GO:0006457">
    <property type="term" value="P:protein folding"/>
    <property type="evidence" value="ECO:0007669"/>
    <property type="project" value="InterPro"/>
</dbReference>
<dbReference type="EMBL" id="AP018042">
    <property type="protein sequence ID" value="BAX80785.1"/>
    <property type="molecule type" value="Genomic_DNA"/>
</dbReference>
<dbReference type="Gene3D" id="1.10.287.460">
    <property type="entry name" value="Peptidyl-prolyl cis-trans isomerase, FKBP-type, N-terminal domain"/>
    <property type="match status" value="1"/>
</dbReference>
<dbReference type="NCBIfam" id="NF008602">
    <property type="entry name" value="PRK11570.1"/>
    <property type="match status" value="1"/>
</dbReference>
<dbReference type="InterPro" id="IPR001179">
    <property type="entry name" value="PPIase_FKBP_dom"/>
</dbReference>
<keyword evidence="4 6" id="KW-0697">Rotamase</keyword>
<dbReference type="Proteomes" id="UP000218267">
    <property type="component" value="Chromosome"/>
</dbReference>
<dbReference type="InterPro" id="IPR000774">
    <property type="entry name" value="PPIase_FKBP_N"/>
</dbReference>
<dbReference type="InterPro" id="IPR036944">
    <property type="entry name" value="PPIase_FKBP_N_sf"/>
</dbReference>
<dbReference type="Gene3D" id="3.10.50.40">
    <property type="match status" value="1"/>
</dbReference>
<protein>
    <recommendedName>
        <fullName evidence="7">Peptidyl-prolyl cis-trans isomerase</fullName>
        <ecNumber evidence="7">5.2.1.8</ecNumber>
    </recommendedName>
</protein>
<dbReference type="EC" id="5.2.1.8" evidence="7"/>
<evidence type="ECO:0000256" key="3">
    <source>
        <dbReference type="ARBA" id="ARBA00022729"/>
    </source>
</evidence>
<comment type="similarity">
    <text evidence="2 7">Belongs to the FKBP-type PPIase family.</text>
</comment>
<dbReference type="AlphaFoldDB" id="A0A1Y1CKB6"/>
<dbReference type="RefSeq" id="WP_096429627.1">
    <property type="nucleotide sequence ID" value="NZ_AP018042.1"/>
</dbReference>
<dbReference type="Pfam" id="PF00254">
    <property type="entry name" value="FKBP_C"/>
    <property type="match status" value="1"/>
</dbReference>
<evidence type="ECO:0000256" key="6">
    <source>
        <dbReference type="PROSITE-ProRule" id="PRU00277"/>
    </source>
</evidence>
<dbReference type="PANTHER" id="PTHR43811">
    <property type="entry name" value="FKBP-TYPE PEPTIDYL-PROLYL CIS-TRANS ISOMERASE FKPA"/>
    <property type="match status" value="1"/>
</dbReference>
<evidence type="ECO:0000256" key="7">
    <source>
        <dbReference type="RuleBase" id="RU003915"/>
    </source>
</evidence>